<feature type="transmembrane region" description="Helical" evidence="1">
    <location>
        <begin position="218"/>
        <end position="235"/>
    </location>
</feature>
<evidence type="ECO:0000256" key="1">
    <source>
        <dbReference type="SAM" id="Phobius"/>
    </source>
</evidence>
<dbReference type="GO" id="GO:0016747">
    <property type="term" value="F:acyltransferase activity, transferring groups other than amino-acyl groups"/>
    <property type="evidence" value="ECO:0007669"/>
    <property type="project" value="InterPro"/>
</dbReference>
<keyword evidence="1" id="KW-0812">Transmembrane</keyword>
<feature type="transmembrane region" description="Helical" evidence="1">
    <location>
        <begin position="271"/>
        <end position="288"/>
    </location>
</feature>
<feature type="transmembrane region" description="Helical" evidence="1">
    <location>
        <begin position="319"/>
        <end position="340"/>
    </location>
</feature>
<sequence length="384" mass="43604">MNDQVHKASEENSSCAVKACGNELLSRTQCNLLRGVAILGIFLHNYCHWLNPVVKENEYTFTRYNVERFTQVMLHPDVLFPLHVLSFFGHYGVPVFLFLSAYGLVRKYESGSSISSQGVTESRLAVFSGAGEGLNFIVSHFLKLFKMMLIGFVLFTIVDALTPPSFHYKFVNIIAQLGMFNNLLPDPDRIIWPGPYWFFGLMLQLYVVYRLLMYRRHWSVTVMLIVCCWLVQAFCDPEGETINRIRYNFVGGMLPFGAGYLYARFGRECSKPAYAAVLLLSIGAVVAFSYNFQAWFFVPLFVCFGCVAAVKLLPDRGTAVSWLAWMGSLSAALFVCHPVIRKIFIPYSRRGDVYTGLLLYVIASIAVAWAVRELMKRIPDTRLK</sequence>
<keyword evidence="1" id="KW-1133">Transmembrane helix</keyword>
<evidence type="ECO:0000259" key="2">
    <source>
        <dbReference type="Pfam" id="PF01757"/>
    </source>
</evidence>
<dbReference type="eggNOG" id="COG1835">
    <property type="taxonomic scope" value="Bacteria"/>
</dbReference>
<accession>E7RLX8</accession>
<dbReference type="RefSeq" id="WP_004368787.1">
    <property type="nucleotide sequence ID" value="NZ_GL833119.1"/>
</dbReference>
<dbReference type="InterPro" id="IPR002656">
    <property type="entry name" value="Acyl_transf_3_dom"/>
</dbReference>
<protein>
    <recommendedName>
        <fullName evidence="2">Acyltransferase 3 domain-containing protein</fullName>
    </recommendedName>
</protein>
<feature type="transmembrane region" description="Helical" evidence="1">
    <location>
        <begin position="247"/>
        <end position="265"/>
    </location>
</feature>
<feature type="transmembrane region" description="Helical" evidence="1">
    <location>
        <begin position="196"/>
        <end position="212"/>
    </location>
</feature>
<evidence type="ECO:0000313" key="4">
    <source>
        <dbReference type="Proteomes" id="UP000005580"/>
    </source>
</evidence>
<comment type="caution">
    <text evidence="3">The sequence shown here is derived from an EMBL/GenBank/DDBJ whole genome shotgun (WGS) entry which is preliminary data.</text>
</comment>
<dbReference type="AlphaFoldDB" id="E7RLX8"/>
<dbReference type="Proteomes" id="UP000005580">
    <property type="component" value="Unassembled WGS sequence"/>
</dbReference>
<keyword evidence="4" id="KW-1185">Reference proteome</keyword>
<feature type="transmembrane region" description="Helical" evidence="1">
    <location>
        <begin position="352"/>
        <end position="371"/>
    </location>
</feature>
<organism evidence="3 4">
    <name type="scientific">Hoylesella oralis ATCC 33269</name>
    <dbReference type="NCBI Taxonomy" id="873533"/>
    <lineage>
        <taxon>Bacteria</taxon>
        <taxon>Pseudomonadati</taxon>
        <taxon>Bacteroidota</taxon>
        <taxon>Bacteroidia</taxon>
        <taxon>Bacteroidales</taxon>
        <taxon>Prevotellaceae</taxon>
        <taxon>Hoylesella</taxon>
    </lineage>
</organism>
<feature type="transmembrane region" description="Helical" evidence="1">
    <location>
        <begin position="144"/>
        <end position="161"/>
    </location>
</feature>
<gene>
    <name evidence="3" type="ORF">HMPREF0663_10128</name>
</gene>
<reference evidence="3" key="1">
    <citation type="submission" date="2011-01" db="EMBL/GenBank/DDBJ databases">
        <authorList>
            <person name="Muzny D."/>
            <person name="Qin X."/>
            <person name="Buhay C."/>
            <person name="Dugan-Rocha S."/>
            <person name="Ding Y."/>
            <person name="Chen G."/>
            <person name="Hawes A."/>
            <person name="Holder M."/>
            <person name="Jhangiani S."/>
            <person name="Johnson A."/>
            <person name="Khan Z."/>
            <person name="Li Z."/>
            <person name="Liu W."/>
            <person name="Liu X."/>
            <person name="Perez L."/>
            <person name="Shen H."/>
            <person name="Wang Q."/>
            <person name="Watt J."/>
            <person name="Xi L."/>
            <person name="Xin Y."/>
            <person name="Zhou J."/>
            <person name="Deng J."/>
            <person name="Jiang H."/>
            <person name="Liu Y."/>
            <person name="Qu J."/>
            <person name="Song X.-Z."/>
            <person name="Zhang L."/>
            <person name="Villasana D."/>
            <person name="Johnson A."/>
            <person name="Liu J."/>
            <person name="Liyanage D."/>
            <person name="Lorensuhewa L."/>
            <person name="Robinson T."/>
            <person name="Song A."/>
            <person name="Song B.-B."/>
            <person name="Dinh H."/>
            <person name="Thornton R."/>
            <person name="Coyle M."/>
            <person name="Francisco L."/>
            <person name="Jackson L."/>
            <person name="Javaid M."/>
            <person name="Korchina V."/>
            <person name="Kovar C."/>
            <person name="Mata R."/>
            <person name="Mathew T."/>
            <person name="Ngo R."/>
            <person name="Nguyen L."/>
            <person name="Nguyen N."/>
            <person name="Okwuonu G."/>
            <person name="Ongeri F."/>
            <person name="Pham C."/>
            <person name="Simmons D."/>
            <person name="Wilczek-Boney K."/>
            <person name="Hale W."/>
            <person name="Jakkamsetti A."/>
            <person name="Pham P."/>
            <person name="Ruth R."/>
            <person name="San Lucas F."/>
            <person name="Warren J."/>
            <person name="Zhang J."/>
            <person name="Zhao Z."/>
            <person name="Zhou C."/>
            <person name="Zhu D."/>
            <person name="Lee S."/>
            <person name="Bess C."/>
            <person name="Blankenburg K."/>
            <person name="Forbes L."/>
            <person name="Fu Q."/>
            <person name="Gubbala S."/>
            <person name="Hirani K."/>
            <person name="Jayaseelan J.C."/>
            <person name="Lara F."/>
            <person name="Munidasa M."/>
            <person name="Palculict T."/>
            <person name="Patil S."/>
            <person name="Pu L.-L."/>
            <person name="Saada N."/>
            <person name="Tang L."/>
            <person name="Weissenberger G."/>
            <person name="Zhu Y."/>
            <person name="Hemphill L."/>
            <person name="Shang Y."/>
            <person name="Youmans B."/>
            <person name="Ayvaz T."/>
            <person name="Ross M."/>
            <person name="Santibanez J."/>
            <person name="Aqrawi P."/>
            <person name="Gross S."/>
            <person name="Joshi V."/>
            <person name="Fowler G."/>
            <person name="Nazareth L."/>
            <person name="Reid J."/>
            <person name="Worley K."/>
            <person name="Petrosino J."/>
            <person name="Highlander S."/>
            <person name="Gibbs R."/>
        </authorList>
    </citation>
    <scope>NUCLEOTIDE SEQUENCE [LARGE SCALE GENOMIC DNA]</scope>
    <source>
        <strain evidence="3">ATCC 33269</strain>
    </source>
</reference>
<keyword evidence="1" id="KW-0472">Membrane</keyword>
<dbReference type="STRING" id="28134.SAMN05444288_0716"/>
<evidence type="ECO:0000313" key="3">
    <source>
        <dbReference type="EMBL" id="EFZ37759.1"/>
    </source>
</evidence>
<dbReference type="HOGENOM" id="CLU_753792_0_0_10"/>
<feature type="domain" description="Acyltransferase 3" evidence="2">
    <location>
        <begin position="31"/>
        <end position="371"/>
    </location>
</feature>
<dbReference type="EMBL" id="AEPE02000002">
    <property type="protein sequence ID" value="EFZ37759.1"/>
    <property type="molecule type" value="Genomic_DNA"/>
</dbReference>
<dbReference type="Pfam" id="PF01757">
    <property type="entry name" value="Acyl_transf_3"/>
    <property type="match status" value="1"/>
</dbReference>
<proteinExistence type="predicted"/>
<feature type="transmembrane region" description="Helical" evidence="1">
    <location>
        <begin position="82"/>
        <end position="105"/>
    </location>
</feature>
<name>E7RLX8_9BACT</name>